<evidence type="ECO:0000313" key="2">
    <source>
        <dbReference type="Proteomes" id="UP000269265"/>
    </source>
</evidence>
<evidence type="ECO:0000313" key="1">
    <source>
        <dbReference type="EMBL" id="RRS03715.1"/>
    </source>
</evidence>
<proteinExistence type="predicted"/>
<organism evidence="1 2">
    <name type="scientific">Aquabacterium soli</name>
    <dbReference type="NCBI Taxonomy" id="2493092"/>
    <lineage>
        <taxon>Bacteria</taxon>
        <taxon>Pseudomonadati</taxon>
        <taxon>Pseudomonadota</taxon>
        <taxon>Betaproteobacteria</taxon>
        <taxon>Burkholderiales</taxon>
        <taxon>Aquabacterium</taxon>
    </lineage>
</organism>
<accession>A0A426V9W5</accession>
<dbReference type="RefSeq" id="WP_125243920.1">
    <property type="nucleotide sequence ID" value="NZ_RSED01000010.1"/>
</dbReference>
<dbReference type="Proteomes" id="UP000269265">
    <property type="component" value="Unassembled WGS sequence"/>
</dbReference>
<comment type="caution">
    <text evidence="1">The sequence shown here is derived from an EMBL/GenBank/DDBJ whole genome shotgun (WGS) entry which is preliminary data.</text>
</comment>
<protein>
    <submittedName>
        <fullName evidence="1">Uncharacterized protein</fullName>
    </submittedName>
</protein>
<dbReference type="OrthoDB" id="7065204at2"/>
<dbReference type="AlphaFoldDB" id="A0A426V9W5"/>
<sequence>MRMRITHHLSLARLPQQAQAEEPRSELLVDGQPSGRVLPGAVLEAAVQWRGQHLLFITDDVPYEEALRIVLIDASLHTVDAAQLGAAYSTGSFTDLALLPPDTVSFRFIGDTTWTVQLLSKDQFRLPWVSEPRGVSRRIGFTRRFIVDGEPQPERG</sequence>
<dbReference type="EMBL" id="RSED01000010">
    <property type="protein sequence ID" value="RRS03715.1"/>
    <property type="molecule type" value="Genomic_DNA"/>
</dbReference>
<reference evidence="1 2" key="1">
    <citation type="submission" date="2018-12" db="EMBL/GenBank/DDBJ databases">
        <title>The whole draft genome of Aquabacterium sp. SJQ9.</title>
        <authorList>
            <person name="Sun L."/>
            <person name="Gao X."/>
            <person name="Chen W."/>
            <person name="Huang K."/>
        </authorList>
    </citation>
    <scope>NUCLEOTIDE SEQUENCE [LARGE SCALE GENOMIC DNA]</scope>
    <source>
        <strain evidence="1 2">SJQ9</strain>
    </source>
</reference>
<name>A0A426V9W5_9BURK</name>
<gene>
    <name evidence="1" type="ORF">EIP75_14090</name>
</gene>
<keyword evidence="2" id="KW-1185">Reference proteome</keyword>